<dbReference type="Gene3D" id="2.120.10.30">
    <property type="entry name" value="TolB, C-terminal domain"/>
    <property type="match status" value="1"/>
</dbReference>
<dbReference type="AlphaFoldDB" id="A0AAE0SIN7"/>
<dbReference type="InterPro" id="IPR011042">
    <property type="entry name" value="6-blade_b-propeller_TolB-like"/>
</dbReference>
<protein>
    <submittedName>
        <fullName evidence="1">Uncharacterized protein</fullName>
    </submittedName>
</protein>
<sequence length="221" mass="25067">MAFPTRLLASVDVRRQNGETIVSDKMKALKFCCVKLVESFAVRAKFKTRQSCSGIIAVSREEIVVSGQCNDGKRFYWSLVTLDEKEKSYHEFDGHGERSTYLALNSRKTLLYMCMYKGDSLYCFGLDGKVYYNITPTGLVCVAGLALDRDDNVYVAGKRSGNIFQISPDGEVLKIFTEHIPLSPSGICFNPTGDKFICIGRRKPFIRNLRQMDNLYLFQFI</sequence>
<comment type="caution">
    <text evidence="1">The sequence shown here is derived from an EMBL/GenBank/DDBJ whole genome shotgun (WGS) entry which is preliminary data.</text>
</comment>
<keyword evidence="2" id="KW-1185">Reference proteome</keyword>
<proteinExistence type="predicted"/>
<accession>A0AAE0SIN7</accession>
<dbReference type="Proteomes" id="UP001195483">
    <property type="component" value="Unassembled WGS sequence"/>
</dbReference>
<reference evidence="1" key="1">
    <citation type="journal article" date="2021" name="Genome Biol. Evol.">
        <title>A High-Quality Reference Genome for a Parasitic Bivalve with Doubly Uniparental Inheritance (Bivalvia: Unionida).</title>
        <authorList>
            <person name="Smith C.H."/>
        </authorList>
    </citation>
    <scope>NUCLEOTIDE SEQUENCE</scope>
    <source>
        <strain evidence="1">CHS0354</strain>
    </source>
</reference>
<dbReference type="EMBL" id="JAEAOA010001058">
    <property type="protein sequence ID" value="KAK3592429.1"/>
    <property type="molecule type" value="Genomic_DNA"/>
</dbReference>
<evidence type="ECO:0000313" key="2">
    <source>
        <dbReference type="Proteomes" id="UP001195483"/>
    </source>
</evidence>
<gene>
    <name evidence="1" type="ORF">CHS0354_017227</name>
</gene>
<reference evidence="1" key="3">
    <citation type="submission" date="2023-05" db="EMBL/GenBank/DDBJ databases">
        <authorList>
            <person name="Smith C.H."/>
        </authorList>
    </citation>
    <scope>NUCLEOTIDE SEQUENCE</scope>
    <source>
        <strain evidence="1">CHS0354</strain>
        <tissue evidence="1">Mantle</tissue>
    </source>
</reference>
<reference evidence="1" key="2">
    <citation type="journal article" date="2021" name="Genome Biol. Evol.">
        <title>Developing a high-quality reference genome for a parasitic bivalve with doubly uniparental inheritance (Bivalvia: Unionida).</title>
        <authorList>
            <person name="Smith C.H."/>
        </authorList>
    </citation>
    <scope>NUCLEOTIDE SEQUENCE</scope>
    <source>
        <strain evidence="1">CHS0354</strain>
        <tissue evidence="1">Mantle</tissue>
    </source>
</reference>
<dbReference type="SUPFAM" id="SSF63829">
    <property type="entry name" value="Calcium-dependent phosphotriesterase"/>
    <property type="match status" value="1"/>
</dbReference>
<evidence type="ECO:0000313" key="1">
    <source>
        <dbReference type="EMBL" id="KAK3592429.1"/>
    </source>
</evidence>
<organism evidence="1 2">
    <name type="scientific">Potamilus streckersoni</name>
    <dbReference type="NCBI Taxonomy" id="2493646"/>
    <lineage>
        <taxon>Eukaryota</taxon>
        <taxon>Metazoa</taxon>
        <taxon>Spiralia</taxon>
        <taxon>Lophotrochozoa</taxon>
        <taxon>Mollusca</taxon>
        <taxon>Bivalvia</taxon>
        <taxon>Autobranchia</taxon>
        <taxon>Heteroconchia</taxon>
        <taxon>Palaeoheterodonta</taxon>
        <taxon>Unionida</taxon>
        <taxon>Unionoidea</taxon>
        <taxon>Unionidae</taxon>
        <taxon>Ambleminae</taxon>
        <taxon>Lampsilini</taxon>
        <taxon>Potamilus</taxon>
    </lineage>
</organism>
<name>A0AAE0SIN7_9BIVA</name>